<evidence type="ECO:0000313" key="3">
    <source>
        <dbReference type="Proteomes" id="UP000822688"/>
    </source>
</evidence>
<evidence type="ECO:0000313" key="2">
    <source>
        <dbReference type="EMBL" id="KAG0566444.1"/>
    </source>
</evidence>
<dbReference type="AlphaFoldDB" id="A0A8T0H7V4"/>
<dbReference type="Proteomes" id="UP000822688">
    <property type="component" value="Chromosome 7"/>
</dbReference>
<accession>A0A8T0H7V4</accession>
<organism evidence="2 3">
    <name type="scientific">Ceratodon purpureus</name>
    <name type="common">Fire moss</name>
    <name type="synonym">Dicranum purpureum</name>
    <dbReference type="NCBI Taxonomy" id="3225"/>
    <lineage>
        <taxon>Eukaryota</taxon>
        <taxon>Viridiplantae</taxon>
        <taxon>Streptophyta</taxon>
        <taxon>Embryophyta</taxon>
        <taxon>Bryophyta</taxon>
        <taxon>Bryophytina</taxon>
        <taxon>Bryopsida</taxon>
        <taxon>Dicranidae</taxon>
        <taxon>Pseudoditrichales</taxon>
        <taxon>Ditrichaceae</taxon>
        <taxon>Ceratodon</taxon>
    </lineage>
</organism>
<feature type="compositionally biased region" description="Polar residues" evidence="1">
    <location>
        <begin position="84"/>
        <end position="98"/>
    </location>
</feature>
<sequence>MFKTALNFVLHSSSTQECIRMHPIACTRSQLPQSSDVRCHSAWIENMQVPSGRRNPVKEDAPSARTAPPLSECHASAGPRKQPVSCSNTWPSPKNSRV</sequence>
<evidence type="ECO:0000256" key="1">
    <source>
        <dbReference type="SAM" id="MobiDB-lite"/>
    </source>
</evidence>
<reference evidence="2" key="1">
    <citation type="submission" date="2020-06" db="EMBL/GenBank/DDBJ databases">
        <title>WGS assembly of Ceratodon purpureus strain R40.</title>
        <authorList>
            <person name="Carey S.B."/>
            <person name="Jenkins J."/>
            <person name="Shu S."/>
            <person name="Lovell J.T."/>
            <person name="Sreedasyam A."/>
            <person name="Maumus F."/>
            <person name="Tiley G.P."/>
            <person name="Fernandez-Pozo N."/>
            <person name="Barry K."/>
            <person name="Chen C."/>
            <person name="Wang M."/>
            <person name="Lipzen A."/>
            <person name="Daum C."/>
            <person name="Saski C.A."/>
            <person name="Payton A.C."/>
            <person name="Mcbreen J.C."/>
            <person name="Conrad R.E."/>
            <person name="Kollar L.M."/>
            <person name="Olsson S."/>
            <person name="Huttunen S."/>
            <person name="Landis J.B."/>
            <person name="Wickett N.J."/>
            <person name="Johnson M.G."/>
            <person name="Rensing S.A."/>
            <person name="Grimwood J."/>
            <person name="Schmutz J."/>
            <person name="Mcdaniel S.F."/>
        </authorList>
    </citation>
    <scope>NUCLEOTIDE SEQUENCE</scope>
    <source>
        <strain evidence="2">R40</strain>
    </source>
</reference>
<feature type="region of interest" description="Disordered" evidence="1">
    <location>
        <begin position="50"/>
        <end position="98"/>
    </location>
</feature>
<name>A0A8T0H7V4_CERPU</name>
<protein>
    <submittedName>
        <fullName evidence="2">Uncharacterized protein</fullName>
    </submittedName>
</protein>
<comment type="caution">
    <text evidence="2">The sequence shown here is derived from an EMBL/GenBank/DDBJ whole genome shotgun (WGS) entry which is preliminary data.</text>
</comment>
<keyword evidence="3" id="KW-1185">Reference proteome</keyword>
<gene>
    <name evidence="2" type="ORF">KC19_7G064200</name>
</gene>
<dbReference type="EMBL" id="CM026428">
    <property type="protein sequence ID" value="KAG0566444.1"/>
    <property type="molecule type" value="Genomic_DNA"/>
</dbReference>
<proteinExistence type="predicted"/>